<accession>A0A482J2A5</accession>
<dbReference type="PRINTS" id="PR00081">
    <property type="entry name" value="GDHRDH"/>
</dbReference>
<evidence type="ECO:0000313" key="5">
    <source>
        <dbReference type="EMBL" id="QBP13737.1"/>
    </source>
</evidence>
<dbReference type="FunFam" id="3.40.50.720:FF:000084">
    <property type="entry name" value="Short-chain dehydrogenase reductase"/>
    <property type="match status" value="1"/>
</dbReference>
<feature type="domain" description="Ketoreductase" evidence="4">
    <location>
        <begin position="18"/>
        <end position="202"/>
    </location>
</feature>
<dbReference type="GO" id="GO:0016491">
    <property type="term" value="F:oxidoreductase activity"/>
    <property type="evidence" value="ECO:0007669"/>
    <property type="project" value="UniProtKB-KW"/>
</dbReference>
<dbReference type="Proteomes" id="UP000253772">
    <property type="component" value="Chromosome c2"/>
</dbReference>
<dbReference type="InterPro" id="IPR020904">
    <property type="entry name" value="Sc_DH/Rdtase_CS"/>
</dbReference>
<dbReference type="SMART" id="SM00822">
    <property type="entry name" value="PKS_KR"/>
    <property type="match status" value="1"/>
</dbReference>
<dbReference type="InterPro" id="IPR057326">
    <property type="entry name" value="KR_dom"/>
</dbReference>
<dbReference type="Gene3D" id="3.40.50.720">
    <property type="entry name" value="NAD(P)-binding Rossmann-like Domain"/>
    <property type="match status" value="1"/>
</dbReference>
<dbReference type="PANTHER" id="PTHR44196:SF1">
    <property type="entry name" value="DEHYDROGENASE_REDUCTASE SDR FAMILY MEMBER 7B"/>
    <property type="match status" value="1"/>
</dbReference>
<dbReference type="OrthoDB" id="9790266at2"/>
<evidence type="ECO:0000256" key="1">
    <source>
        <dbReference type="ARBA" id="ARBA00006484"/>
    </source>
</evidence>
<dbReference type="SUPFAM" id="SSF51735">
    <property type="entry name" value="NAD(P)-binding Rossmann-fold domains"/>
    <property type="match status" value="1"/>
</dbReference>
<evidence type="ECO:0000256" key="3">
    <source>
        <dbReference type="RuleBase" id="RU000363"/>
    </source>
</evidence>
<reference evidence="5 6" key="1">
    <citation type="submission" date="2019-03" db="EMBL/GenBank/DDBJ databases">
        <title>Comparative insights into the high quality Complete genome sequence of highly metal resistant Cupriavidus metallidurans strain BS1 isolated from a gold-copper mine.</title>
        <authorList>
            <person name="Mazhar H.S."/>
            <person name="Rensing C."/>
        </authorList>
    </citation>
    <scope>NUCLEOTIDE SEQUENCE [LARGE SCALE GENOMIC DNA]</scope>
    <source>
        <strain evidence="5 6">BS1</strain>
    </source>
</reference>
<evidence type="ECO:0000256" key="2">
    <source>
        <dbReference type="ARBA" id="ARBA00023002"/>
    </source>
</evidence>
<protein>
    <submittedName>
        <fullName evidence="5">SDR family NAD(P)-dependent oxidoreductase</fullName>
    </submittedName>
</protein>
<dbReference type="Pfam" id="PF00106">
    <property type="entry name" value="adh_short"/>
    <property type="match status" value="1"/>
</dbReference>
<dbReference type="InterPro" id="IPR036291">
    <property type="entry name" value="NAD(P)-bd_dom_sf"/>
</dbReference>
<name>A0A482J2A5_9BURK</name>
<sequence length="281" mass="30353">MTQSNRDNRGAKMQLQGKVAVVTGAGSGIGRAVAQALAQRGCHLALADRNQEGLAETAALPELNSVKVSLHTLDVADRDAVAAFPQTVLAHHDRIDLLVNNAGVALAGSFEQVSETDFDWVMAINFHGVVRMTRAFLPLLHRSDDARIVNISSLFGLISPPGQSAYSASKFAVRGFSNALRHELADSRVGVTVVHPGGIATSIARNARVSADIPQGQMQERLANSQKMLRMPPPKAADIIVRGIEKRSARVLVGSDAVVMSWLERLFPVRYWNLLARRAKL</sequence>
<dbReference type="InterPro" id="IPR002347">
    <property type="entry name" value="SDR_fam"/>
</dbReference>
<dbReference type="RefSeq" id="WP_017510952.1">
    <property type="nucleotide sequence ID" value="NZ_CP037901.1"/>
</dbReference>
<dbReference type="PRINTS" id="PR00080">
    <property type="entry name" value="SDRFAMILY"/>
</dbReference>
<organism evidence="5 6">
    <name type="scientific">Cupriavidus metallidurans</name>
    <dbReference type="NCBI Taxonomy" id="119219"/>
    <lineage>
        <taxon>Bacteria</taxon>
        <taxon>Pseudomonadati</taxon>
        <taxon>Pseudomonadota</taxon>
        <taxon>Betaproteobacteria</taxon>
        <taxon>Burkholderiales</taxon>
        <taxon>Burkholderiaceae</taxon>
        <taxon>Cupriavidus</taxon>
    </lineage>
</organism>
<dbReference type="PANTHER" id="PTHR44196">
    <property type="entry name" value="DEHYDROGENASE/REDUCTASE SDR FAMILY MEMBER 7B"/>
    <property type="match status" value="1"/>
</dbReference>
<proteinExistence type="inferred from homology"/>
<evidence type="ECO:0000259" key="4">
    <source>
        <dbReference type="SMART" id="SM00822"/>
    </source>
</evidence>
<evidence type="ECO:0000313" key="6">
    <source>
        <dbReference type="Proteomes" id="UP000253772"/>
    </source>
</evidence>
<comment type="similarity">
    <text evidence="1 3">Belongs to the short-chain dehydrogenases/reductases (SDR) family.</text>
</comment>
<gene>
    <name evidence="5" type="ORF">DDF84_029610</name>
</gene>
<keyword evidence="2" id="KW-0560">Oxidoreductase</keyword>
<dbReference type="PROSITE" id="PS00061">
    <property type="entry name" value="ADH_SHORT"/>
    <property type="match status" value="1"/>
</dbReference>
<dbReference type="EMBL" id="CP037901">
    <property type="protein sequence ID" value="QBP13737.1"/>
    <property type="molecule type" value="Genomic_DNA"/>
</dbReference>
<dbReference type="GO" id="GO:0016020">
    <property type="term" value="C:membrane"/>
    <property type="evidence" value="ECO:0007669"/>
    <property type="project" value="TreeGrafter"/>
</dbReference>
<dbReference type="AlphaFoldDB" id="A0A482J2A5"/>